<dbReference type="AlphaFoldDB" id="A0A835V9F7"/>
<gene>
    <name evidence="2" type="ORF">HPP92_006787</name>
</gene>
<dbReference type="InterPro" id="IPR032632">
    <property type="entry name" value="Peptidase_M16_M"/>
</dbReference>
<dbReference type="Pfam" id="PF16187">
    <property type="entry name" value="Peptidase_M16_M"/>
    <property type="match status" value="1"/>
</dbReference>
<dbReference type="EMBL" id="JADCNL010000003">
    <property type="protein sequence ID" value="KAG0487976.1"/>
    <property type="molecule type" value="Genomic_DNA"/>
</dbReference>
<proteinExistence type="predicted"/>
<keyword evidence="3" id="KW-1185">Reference proteome</keyword>
<comment type="caution">
    <text evidence="2">The sequence shown here is derived from an EMBL/GenBank/DDBJ whole genome shotgun (WGS) entry which is preliminary data.</text>
</comment>
<dbReference type="OrthoDB" id="5792673at2759"/>
<evidence type="ECO:0000259" key="1">
    <source>
        <dbReference type="Pfam" id="PF16187"/>
    </source>
</evidence>
<evidence type="ECO:0000313" key="2">
    <source>
        <dbReference type="EMBL" id="KAG0487976.1"/>
    </source>
</evidence>
<dbReference type="Gene3D" id="3.30.830.10">
    <property type="entry name" value="Metalloenzyme, LuxS/M16 peptidase-like"/>
    <property type="match status" value="1"/>
</dbReference>
<sequence>MSEIKGGCSSLKACVLTELFVHLLKDELNEITYQAGVAKLGTSLSIIGDKLELKTLWL</sequence>
<reference evidence="2 3" key="1">
    <citation type="journal article" date="2020" name="Nat. Food">
        <title>A phased Vanilla planifolia genome enables genetic improvement of flavour and production.</title>
        <authorList>
            <person name="Hasing T."/>
            <person name="Tang H."/>
            <person name="Brym M."/>
            <person name="Khazi F."/>
            <person name="Huang T."/>
            <person name="Chambers A.H."/>
        </authorList>
    </citation>
    <scope>NUCLEOTIDE SEQUENCE [LARGE SCALE GENOMIC DNA]</scope>
    <source>
        <tissue evidence="2">Leaf</tissue>
    </source>
</reference>
<evidence type="ECO:0000313" key="3">
    <source>
        <dbReference type="Proteomes" id="UP000636800"/>
    </source>
</evidence>
<dbReference type="Proteomes" id="UP000636800">
    <property type="component" value="Chromosome 3"/>
</dbReference>
<accession>A0A835V9F7</accession>
<organism evidence="2 3">
    <name type="scientific">Vanilla planifolia</name>
    <name type="common">Vanilla</name>
    <dbReference type="NCBI Taxonomy" id="51239"/>
    <lineage>
        <taxon>Eukaryota</taxon>
        <taxon>Viridiplantae</taxon>
        <taxon>Streptophyta</taxon>
        <taxon>Embryophyta</taxon>
        <taxon>Tracheophyta</taxon>
        <taxon>Spermatophyta</taxon>
        <taxon>Magnoliopsida</taxon>
        <taxon>Liliopsida</taxon>
        <taxon>Asparagales</taxon>
        <taxon>Orchidaceae</taxon>
        <taxon>Vanilloideae</taxon>
        <taxon>Vanilleae</taxon>
        <taxon>Vanilla</taxon>
    </lineage>
</organism>
<protein>
    <recommendedName>
        <fullName evidence="1">Peptidase M16 middle/third domain-containing protein</fullName>
    </recommendedName>
</protein>
<name>A0A835V9F7_VANPL</name>
<feature type="domain" description="Peptidase M16 middle/third" evidence="1">
    <location>
        <begin position="9"/>
        <end position="54"/>
    </location>
</feature>